<reference evidence="2 3" key="1">
    <citation type="submission" date="2015-03" db="EMBL/GenBank/DDBJ databases">
        <title>Draft genome of the nematode, Opisthorchis viverrini.</title>
        <authorList>
            <person name="Mitreva M."/>
        </authorList>
    </citation>
    <scope>NUCLEOTIDE SEQUENCE [LARGE SCALE GENOMIC DNA]</scope>
    <source>
        <strain evidence="2">Khon Kaen</strain>
    </source>
</reference>
<feature type="compositionally biased region" description="Low complexity" evidence="1">
    <location>
        <begin position="289"/>
        <end position="307"/>
    </location>
</feature>
<feature type="region of interest" description="Disordered" evidence="1">
    <location>
        <begin position="257"/>
        <end position="307"/>
    </location>
</feature>
<feature type="non-terminal residue" evidence="2">
    <location>
        <position position="307"/>
    </location>
</feature>
<feature type="compositionally biased region" description="Acidic residues" evidence="1">
    <location>
        <begin position="138"/>
        <end position="163"/>
    </location>
</feature>
<organism evidence="2 3">
    <name type="scientific">Opisthorchis viverrini</name>
    <name type="common">Southeast Asian liver fluke</name>
    <dbReference type="NCBI Taxonomy" id="6198"/>
    <lineage>
        <taxon>Eukaryota</taxon>
        <taxon>Metazoa</taxon>
        <taxon>Spiralia</taxon>
        <taxon>Lophotrochozoa</taxon>
        <taxon>Platyhelminthes</taxon>
        <taxon>Trematoda</taxon>
        <taxon>Digenea</taxon>
        <taxon>Opisthorchiida</taxon>
        <taxon>Opisthorchiata</taxon>
        <taxon>Opisthorchiidae</taxon>
        <taxon>Opisthorchis</taxon>
    </lineage>
</organism>
<name>A0A1S8WRD7_OPIVI</name>
<dbReference type="EMBL" id="KV896007">
    <property type="protein sequence ID" value="OON17042.1"/>
    <property type="molecule type" value="Genomic_DNA"/>
</dbReference>
<accession>A0A1S8WRD7</accession>
<keyword evidence="3" id="KW-1185">Reference proteome</keyword>
<protein>
    <submittedName>
        <fullName evidence="2">Uncharacterized protein</fullName>
    </submittedName>
</protein>
<dbReference type="Proteomes" id="UP000243686">
    <property type="component" value="Unassembled WGS sequence"/>
</dbReference>
<gene>
    <name evidence="2" type="ORF">X801_07128</name>
</gene>
<feature type="compositionally biased region" description="Low complexity" evidence="1">
    <location>
        <begin position="73"/>
        <end position="93"/>
    </location>
</feature>
<sequence length="307" mass="32749">KAKAPIVFIHSYFKSNFDPSAEESSVVGSIYFGSFHRGTQVTSVFLPPHLKSDSSSDFIVQLNCHRLFITTSSQTRPSSTTPAVQHPVSPSHSHVTHFDGPEPHAGLVTSSTSRPQSDGKQRNGQRETTTEVGYDAVGDADTEVDEEAGDDEEDNEEEVEEENVPGAKHIQGSRADLNPSFGVRTGEIAVTTPSDTHPSANSRAFNCHTSTSSRTHPSRSRLQIVPATAGHRRLGTGTLDTRGPVVSSGLQLSVSRWTVPDSHRTPIPAAPKTSPTSGLVTPSSANPMTTATSNQTTSTSNSKCCTM</sequence>
<evidence type="ECO:0000256" key="1">
    <source>
        <dbReference type="SAM" id="MobiDB-lite"/>
    </source>
</evidence>
<evidence type="ECO:0000313" key="3">
    <source>
        <dbReference type="Proteomes" id="UP000243686"/>
    </source>
</evidence>
<proteinExistence type="predicted"/>
<feature type="region of interest" description="Disordered" evidence="1">
    <location>
        <begin position="73"/>
        <end position="180"/>
    </location>
</feature>
<evidence type="ECO:0000313" key="2">
    <source>
        <dbReference type="EMBL" id="OON17042.1"/>
    </source>
</evidence>
<feature type="non-terminal residue" evidence="2">
    <location>
        <position position="1"/>
    </location>
</feature>
<dbReference type="AlphaFoldDB" id="A0A1S8WRD7"/>
<feature type="compositionally biased region" description="Basic and acidic residues" evidence="1">
    <location>
        <begin position="117"/>
        <end position="129"/>
    </location>
</feature>
<feature type="compositionally biased region" description="Polar residues" evidence="1">
    <location>
        <begin position="273"/>
        <end position="288"/>
    </location>
</feature>